<feature type="domain" description="Methyltransferase" evidence="3">
    <location>
        <begin position="43"/>
        <end position="119"/>
    </location>
</feature>
<dbReference type="AlphaFoldDB" id="A0A0F0GRB0"/>
<dbReference type="PANTHER" id="PTHR44942">
    <property type="entry name" value="METHYLTRANSF_11 DOMAIN-CONTAINING PROTEIN"/>
    <property type="match status" value="1"/>
</dbReference>
<dbReference type="RefSeq" id="WP_045313999.1">
    <property type="nucleotide sequence ID" value="NZ_JYJG01000194.1"/>
</dbReference>
<keyword evidence="2" id="KW-0808">Transferase</keyword>
<evidence type="ECO:0000313" key="5">
    <source>
        <dbReference type="Proteomes" id="UP000033393"/>
    </source>
</evidence>
<evidence type="ECO:0000256" key="1">
    <source>
        <dbReference type="ARBA" id="ARBA00022603"/>
    </source>
</evidence>
<name>A0A0F0GRB0_LENAE</name>
<organism evidence="4 5">
    <name type="scientific">Lentzea aerocolonigenes</name>
    <name type="common">Lechevalieria aerocolonigenes</name>
    <name type="synonym">Saccharothrix aerocolonigenes</name>
    <dbReference type="NCBI Taxonomy" id="68170"/>
    <lineage>
        <taxon>Bacteria</taxon>
        <taxon>Bacillati</taxon>
        <taxon>Actinomycetota</taxon>
        <taxon>Actinomycetes</taxon>
        <taxon>Pseudonocardiales</taxon>
        <taxon>Pseudonocardiaceae</taxon>
        <taxon>Lentzea</taxon>
    </lineage>
</organism>
<keyword evidence="1" id="KW-0489">Methyltransferase</keyword>
<dbReference type="GO" id="GO:0032259">
    <property type="term" value="P:methylation"/>
    <property type="evidence" value="ECO:0007669"/>
    <property type="project" value="UniProtKB-KW"/>
</dbReference>
<comment type="caution">
    <text evidence="4">The sequence shown here is derived from an EMBL/GenBank/DDBJ whole genome shotgun (WGS) entry which is preliminary data.</text>
</comment>
<dbReference type="Proteomes" id="UP000033393">
    <property type="component" value="Unassembled WGS sequence"/>
</dbReference>
<dbReference type="EMBL" id="JYJG01000194">
    <property type="protein sequence ID" value="KJK45875.1"/>
    <property type="molecule type" value="Genomic_DNA"/>
</dbReference>
<dbReference type="InterPro" id="IPR051052">
    <property type="entry name" value="Diverse_substrate_MTase"/>
</dbReference>
<dbReference type="InterPro" id="IPR041698">
    <property type="entry name" value="Methyltransf_25"/>
</dbReference>
<proteinExistence type="predicted"/>
<accession>A0A0F0GRB0</accession>
<keyword evidence="5" id="KW-1185">Reference proteome</keyword>
<dbReference type="SUPFAM" id="SSF53335">
    <property type="entry name" value="S-adenosyl-L-methionine-dependent methyltransferases"/>
    <property type="match status" value="1"/>
</dbReference>
<dbReference type="Pfam" id="PF13649">
    <property type="entry name" value="Methyltransf_25"/>
    <property type="match status" value="1"/>
</dbReference>
<protein>
    <recommendedName>
        <fullName evidence="3">Methyltransferase domain-containing protein</fullName>
    </recommendedName>
</protein>
<reference evidence="4 5" key="1">
    <citation type="submission" date="2015-02" db="EMBL/GenBank/DDBJ databases">
        <authorList>
            <person name="Ju K.-S."/>
            <person name="Doroghazi J.R."/>
            <person name="Metcalf W."/>
        </authorList>
    </citation>
    <scope>NUCLEOTIDE SEQUENCE [LARGE SCALE GENOMIC DNA]</scope>
    <source>
        <strain evidence="4 5">NRRL B-16140</strain>
    </source>
</reference>
<dbReference type="PANTHER" id="PTHR44942:SF4">
    <property type="entry name" value="METHYLTRANSFERASE TYPE 11 DOMAIN-CONTAINING PROTEIN"/>
    <property type="match status" value="1"/>
</dbReference>
<dbReference type="InterPro" id="IPR029063">
    <property type="entry name" value="SAM-dependent_MTases_sf"/>
</dbReference>
<sequence length="241" mass="26501">MSTTGLGFSGEVADFYARFRPGYPPQVIDALVHKLGLTSEHRVLDLGCGTGQLAVPMSEHVAQVIAVDPEPDMLAHGPELPNVEWRLGSDADVPELGRFDAVVVGQALHWMDHGKLFREADTAKFAIIANGTPLWRQHPAIREVLEDWFGRPMTAGCGTDDEARRRYANALEAAGFTPHEWTIGHTHEHTIEELAGSLFSAMSPETLPSPQDRPLFQDQLRTALRADTYTEPITVTVISTL</sequence>
<dbReference type="GO" id="GO:0008168">
    <property type="term" value="F:methyltransferase activity"/>
    <property type="evidence" value="ECO:0007669"/>
    <property type="project" value="UniProtKB-KW"/>
</dbReference>
<evidence type="ECO:0000259" key="3">
    <source>
        <dbReference type="Pfam" id="PF13649"/>
    </source>
</evidence>
<gene>
    <name evidence="4" type="ORF">UK23_24710</name>
</gene>
<evidence type="ECO:0000313" key="4">
    <source>
        <dbReference type="EMBL" id="KJK45875.1"/>
    </source>
</evidence>
<dbReference type="OrthoDB" id="9797252at2"/>
<dbReference type="CDD" id="cd02440">
    <property type="entry name" value="AdoMet_MTases"/>
    <property type="match status" value="1"/>
</dbReference>
<dbReference type="PATRIC" id="fig|68170.10.peg.6131"/>
<dbReference type="Gene3D" id="3.40.50.150">
    <property type="entry name" value="Vaccinia Virus protein VP39"/>
    <property type="match status" value="1"/>
</dbReference>
<evidence type="ECO:0000256" key="2">
    <source>
        <dbReference type="ARBA" id="ARBA00022679"/>
    </source>
</evidence>